<reference evidence="4" key="1">
    <citation type="journal article" date="2023" name="Mol. Phylogenet. Evol.">
        <title>Genome-scale phylogeny and comparative genomics of the fungal order Sordariales.</title>
        <authorList>
            <person name="Hensen N."/>
            <person name="Bonometti L."/>
            <person name="Westerberg I."/>
            <person name="Brannstrom I.O."/>
            <person name="Guillou S."/>
            <person name="Cros-Aarteil S."/>
            <person name="Calhoun S."/>
            <person name="Haridas S."/>
            <person name="Kuo A."/>
            <person name="Mondo S."/>
            <person name="Pangilinan J."/>
            <person name="Riley R."/>
            <person name="LaButti K."/>
            <person name="Andreopoulos B."/>
            <person name="Lipzen A."/>
            <person name="Chen C."/>
            <person name="Yan M."/>
            <person name="Daum C."/>
            <person name="Ng V."/>
            <person name="Clum A."/>
            <person name="Steindorff A."/>
            <person name="Ohm R.A."/>
            <person name="Martin F."/>
            <person name="Silar P."/>
            <person name="Natvig D.O."/>
            <person name="Lalanne C."/>
            <person name="Gautier V."/>
            <person name="Ament-Velasquez S.L."/>
            <person name="Kruys A."/>
            <person name="Hutchinson M.I."/>
            <person name="Powell A.J."/>
            <person name="Barry K."/>
            <person name="Miller A.N."/>
            <person name="Grigoriev I.V."/>
            <person name="Debuchy R."/>
            <person name="Gladieux P."/>
            <person name="Hiltunen Thoren M."/>
            <person name="Johannesson H."/>
        </authorList>
    </citation>
    <scope>NUCLEOTIDE SEQUENCE</scope>
    <source>
        <strain evidence="4">CBS 990.96</strain>
    </source>
</reference>
<dbReference type="InterPro" id="IPR045138">
    <property type="entry name" value="MeCP2/MBD4"/>
</dbReference>
<comment type="caution">
    <text evidence="4">The sequence shown here is derived from an EMBL/GenBank/DDBJ whole genome shotgun (WGS) entry which is preliminary data.</text>
</comment>
<organism evidence="4 5">
    <name type="scientific">Podospora fimiseda</name>
    <dbReference type="NCBI Taxonomy" id="252190"/>
    <lineage>
        <taxon>Eukaryota</taxon>
        <taxon>Fungi</taxon>
        <taxon>Dikarya</taxon>
        <taxon>Ascomycota</taxon>
        <taxon>Pezizomycotina</taxon>
        <taxon>Sordariomycetes</taxon>
        <taxon>Sordariomycetidae</taxon>
        <taxon>Sordariales</taxon>
        <taxon>Podosporaceae</taxon>
        <taxon>Podospora</taxon>
    </lineage>
</organism>
<dbReference type="Gene3D" id="1.10.340.30">
    <property type="entry name" value="Hypothetical protein, domain 2"/>
    <property type="match status" value="1"/>
</dbReference>
<feature type="domain" description="HhH-GPD" evidence="3">
    <location>
        <begin position="33"/>
        <end position="89"/>
    </location>
</feature>
<keyword evidence="5" id="KW-1185">Reference proteome</keyword>
<dbReference type="PANTHER" id="PTHR15074">
    <property type="entry name" value="METHYL-CPG-BINDING PROTEIN"/>
    <property type="match status" value="1"/>
</dbReference>
<dbReference type="Pfam" id="PF00730">
    <property type="entry name" value="HhH-GPD"/>
    <property type="match status" value="1"/>
</dbReference>
<dbReference type="Proteomes" id="UP001301958">
    <property type="component" value="Unassembled WGS sequence"/>
</dbReference>
<proteinExistence type="predicted"/>
<dbReference type="GO" id="GO:0003824">
    <property type="term" value="F:catalytic activity"/>
    <property type="evidence" value="ECO:0007669"/>
    <property type="project" value="InterPro"/>
</dbReference>
<evidence type="ECO:0000256" key="2">
    <source>
        <dbReference type="ARBA" id="ARBA00023242"/>
    </source>
</evidence>
<dbReference type="InterPro" id="IPR011257">
    <property type="entry name" value="DNA_glycosylase"/>
</dbReference>
<comment type="subcellular location">
    <subcellularLocation>
        <location evidence="1">Nucleus</location>
    </subcellularLocation>
</comment>
<gene>
    <name evidence="4" type="ORF">QBC38DRAFT_505951</name>
</gene>
<dbReference type="GO" id="GO:0005634">
    <property type="term" value="C:nucleus"/>
    <property type="evidence" value="ECO:0007669"/>
    <property type="project" value="UniProtKB-SubCell"/>
</dbReference>
<name>A0AAN7BZ92_9PEZI</name>
<accession>A0AAN7BZ92</accession>
<dbReference type="SUPFAM" id="SSF48150">
    <property type="entry name" value="DNA-glycosylase"/>
    <property type="match status" value="1"/>
</dbReference>
<dbReference type="GO" id="GO:0003677">
    <property type="term" value="F:DNA binding"/>
    <property type="evidence" value="ECO:0007669"/>
    <property type="project" value="InterPro"/>
</dbReference>
<evidence type="ECO:0000256" key="1">
    <source>
        <dbReference type="ARBA" id="ARBA00004123"/>
    </source>
</evidence>
<evidence type="ECO:0000313" key="5">
    <source>
        <dbReference type="Proteomes" id="UP001301958"/>
    </source>
</evidence>
<reference evidence="4" key="2">
    <citation type="submission" date="2023-05" db="EMBL/GenBank/DDBJ databases">
        <authorList>
            <consortium name="Lawrence Berkeley National Laboratory"/>
            <person name="Steindorff A."/>
            <person name="Hensen N."/>
            <person name="Bonometti L."/>
            <person name="Westerberg I."/>
            <person name="Brannstrom I.O."/>
            <person name="Guillou S."/>
            <person name="Cros-Aarteil S."/>
            <person name="Calhoun S."/>
            <person name="Haridas S."/>
            <person name="Kuo A."/>
            <person name="Mondo S."/>
            <person name="Pangilinan J."/>
            <person name="Riley R."/>
            <person name="Labutti K."/>
            <person name="Andreopoulos B."/>
            <person name="Lipzen A."/>
            <person name="Chen C."/>
            <person name="Yanf M."/>
            <person name="Daum C."/>
            <person name="Ng V."/>
            <person name="Clum A."/>
            <person name="Ohm R."/>
            <person name="Martin F."/>
            <person name="Silar P."/>
            <person name="Natvig D."/>
            <person name="Lalanne C."/>
            <person name="Gautier V."/>
            <person name="Ament-Velasquez S.L."/>
            <person name="Kruys A."/>
            <person name="Hutchinson M.I."/>
            <person name="Powell A.J."/>
            <person name="Barry K."/>
            <person name="Miller A.N."/>
            <person name="Grigoriev I.V."/>
            <person name="Debuchy R."/>
            <person name="Gladieux P."/>
            <person name="Thoren M.H."/>
            <person name="Johannesson H."/>
        </authorList>
    </citation>
    <scope>NUCLEOTIDE SEQUENCE</scope>
    <source>
        <strain evidence="4">CBS 990.96</strain>
    </source>
</reference>
<dbReference type="PANTHER" id="PTHR15074:SF0">
    <property type="entry name" value="METHYL-CPG-BINDING DOMAIN PROTEIN 4-LIKE PROTEIN"/>
    <property type="match status" value="1"/>
</dbReference>
<sequence>MPPLFSPSFGLIQEELSHDPFRLLIAVTFLIKVSAKVALPIFGRFIERFPTPESLASEDVKSEIQDFIKPLGLAKNRRRIIQKYARGWLSNPPTREKRYVVRSYMYAGAATAEQIRDGEEFGPESAEENEQDARKRTTGLAWEIGHLTKGSYALDSWRIFCRDELLGRSKHWKGNPSQDGFQPEWMRVLPGDKELRACLRWMWMREGWEWDPATGEKEPLRDEMRKAVNVGRVGYDESGGLVILDNN</sequence>
<protein>
    <recommendedName>
        <fullName evidence="3">HhH-GPD domain-containing protein</fullName>
    </recommendedName>
</protein>
<dbReference type="AlphaFoldDB" id="A0AAN7BZ92"/>
<dbReference type="GO" id="GO:0006285">
    <property type="term" value="P:base-excision repair, AP site formation"/>
    <property type="evidence" value="ECO:0007669"/>
    <property type="project" value="UniProtKB-ARBA"/>
</dbReference>
<keyword evidence="2" id="KW-0539">Nucleus</keyword>
<evidence type="ECO:0000313" key="4">
    <source>
        <dbReference type="EMBL" id="KAK4232212.1"/>
    </source>
</evidence>
<dbReference type="EMBL" id="MU865288">
    <property type="protein sequence ID" value="KAK4232212.1"/>
    <property type="molecule type" value="Genomic_DNA"/>
</dbReference>
<evidence type="ECO:0000259" key="3">
    <source>
        <dbReference type="Pfam" id="PF00730"/>
    </source>
</evidence>
<dbReference type="InterPro" id="IPR003265">
    <property type="entry name" value="HhH-GPD_domain"/>
</dbReference>